<dbReference type="KEGG" id="dsu:Dsui_0185"/>
<protein>
    <submittedName>
        <fullName evidence="1">Uncharacterized protein</fullName>
    </submittedName>
</protein>
<dbReference type="STRING" id="640081.Dsui_0185"/>
<gene>
    <name evidence="1" type="ordered locus">Dsui_0185</name>
</gene>
<evidence type="ECO:0000313" key="2">
    <source>
        <dbReference type="Proteomes" id="UP000005633"/>
    </source>
</evidence>
<dbReference type="OrthoDB" id="8595569at2"/>
<evidence type="ECO:0000313" key="1">
    <source>
        <dbReference type="EMBL" id="AEV24605.1"/>
    </source>
</evidence>
<organism evidence="1 2">
    <name type="scientific">Azospira oryzae (strain ATCC BAA-33 / DSM 13638 / PS)</name>
    <name type="common">Dechlorosoma suillum</name>
    <dbReference type="NCBI Taxonomy" id="640081"/>
    <lineage>
        <taxon>Bacteria</taxon>
        <taxon>Pseudomonadati</taxon>
        <taxon>Pseudomonadota</taxon>
        <taxon>Betaproteobacteria</taxon>
        <taxon>Rhodocyclales</taxon>
        <taxon>Rhodocyclaceae</taxon>
        <taxon>Azospira</taxon>
    </lineage>
</organism>
<accession>G8QM89</accession>
<dbReference type="NCBIfam" id="NF041471">
    <property type="entry name" value="phage_reg_YmfL"/>
    <property type="match status" value="1"/>
</dbReference>
<dbReference type="InterPro" id="IPR048188">
    <property type="entry name" value="YmfL-like"/>
</dbReference>
<dbReference type="Proteomes" id="UP000005633">
    <property type="component" value="Chromosome"/>
</dbReference>
<dbReference type="RefSeq" id="WP_014235307.1">
    <property type="nucleotide sequence ID" value="NC_016616.1"/>
</dbReference>
<reference evidence="1 2" key="1">
    <citation type="journal article" date="2012" name="J. Bacteriol.">
        <title>Complete genome sequence of the anaerobic perchlorate-reducing bacterium Azospira suillum strain PS.</title>
        <authorList>
            <person name="Byrne-Bailey K.G."/>
            <person name="Coates J.D."/>
        </authorList>
    </citation>
    <scope>NUCLEOTIDE SEQUENCE [LARGE SCALE GENOMIC DNA]</scope>
    <source>
        <strain evidence="2">ATCC BAA-33 / DSM 13638 / PS</strain>
    </source>
</reference>
<dbReference type="AlphaFoldDB" id="G8QM89"/>
<dbReference type="InterPro" id="IPR009679">
    <property type="entry name" value="Phage_186_CII-like"/>
</dbReference>
<dbReference type="EMBL" id="CP003153">
    <property type="protein sequence ID" value="AEV24605.1"/>
    <property type="molecule type" value="Genomic_DNA"/>
</dbReference>
<dbReference type="eggNOG" id="ENOG50304WU">
    <property type="taxonomic scope" value="Bacteria"/>
</dbReference>
<name>G8QM89_AZOOP</name>
<dbReference type="Pfam" id="PF06892">
    <property type="entry name" value="Phage_CP76"/>
    <property type="match status" value="1"/>
</dbReference>
<proteinExistence type="predicted"/>
<dbReference type="HOGENOM" id="CLU_104109_1_1_4"/>
<sequence length="154" mass="17170">MEIKKAYLSMIKAFPGGWDAMAAALGMSRDALENRIYERKGQSVLVETALQMQAFSGTTHFAEAVAQGSGGVFLKLPSGGDHDREELLDKFNELYAELGDLSTRFKESVADGEIDKREREGLTDAGQHIHRTVQELLTLTFQIYCRRDRAADQN</sequence>
<dbReference type="GO" id="GO:0003677">
    <property type="term" value="F:DNA binding"/>
    <property type="evidence" value="ECO:0007669"/>
    <property type="project" value="InterPro"/>
</dbReference>